<dbReference type="EMBL" id="OFSM01000002">
    <property type="protein sequence ID" value="SOY27817.1"/>
    <property type="molecule type" value="Genomic_DNA"/>
</dbReference>
<feature type="region of interest" description="Disordered" evidence="1">
    <location>
        <begin position="1"/>
        <end position="138"/>
    </location>
</feature>
<reference evidence="2 3" key="1">
    <citation type="submission" date="2018-01" db="EMBL/GenBank/DDBJ databases">
        <authorList>
            <person name="Gaut B.S."/>
            <person name="Morton B.R."/>
            <person name="Clegg M.T."/>
            <person name="Duvall M.R."/>
        </authorList>
    </citation>
    <scope>NUCLEOTIDE SEQUENCE [LARGE SCALE GENOMIC DNA]</scope>
    <source>
        <strain evidence="2">GP69</strain>
    </source>
</reference>
<feature type="compositionally biased region" description="Basic residues" evidence="1">
    <location>
        <begin position="284"/>
        <end position="295"/>
    </location>
</feature>
<keyword evidence="3" id="KW-1185">Reference proteome</keyword>
<sequence length="333" mass="37339">MNSAFEDMNMEVCMEENPFEDGGLPAGDSGKEDSGFSDGFTDSGDLAGEVPFDTDRQEPEPAAVSLPAQEEADPDAACEDGEEESGPGNNETEDTEDVEGETKDSGAEKESEDKKRAEHEAAEARRKAEWEARQQAKKDAQKAQMERIMTMSEAELMSESMKRVETDTEKLTRRNMKECVSEYIQTACLEDAAFARQVMLPQKNMIRCFQYINRKAYEYVQDEMKAAGIQPGRDTLCYSSDIPDDLCYHWAEEYFRTMDVKEDKEDEEKFVAKPYMGRTTAGSKGKKTSAKKSPAKKPAEKKPEKKEPAESGQMSFMEQLSLESMLTPEKKAG</sequence>
<feature type="region of interest" description="Disordered" evidence="1">
    <location>
        <begin position="269"/>
        <end position="333"/>
    </location>
</feature>
<dbReference type="RefSeq" id="WP_242982267.1">
    <property type="nucleotide sequence ID" value="NZ_JANJZD010000002.1"/>
</dbReference>
<accession>A0A2K4ZBI0</accession>
<feature type="compositionally biased region" description="Basic and acidic residues" evidence="1">
    <location>
        <begin position="297"/>
        <end position="309"/>
    </location>
</feature>
<gene>
    <name evidence="2" type="ORF">AMURIS_00522</name>
</gene>
<evidence type="ECO:0008006" key="4">
    <source>
        <dbReference type="Google" id="ProtNLM"/>
    </source>
</evidence>
<protein>
    <recommendedName>
        <fullName evidence="4">PcfK-like protein</fullName>
    </recommendedName>
</protein>
<name>A0A2K4ZBI0_9FIRM</name>
<evidence type="ECO:0000313" key="3">
    <source>
        <dbReference type="Proteomes" id="UP000236311"/>
    </source>
</evidence>
<feature type="compositionally biased region" description="Polar residues" evidence="1">
    <location>
        <begin position="313"/>
        <end position="324"/>
    </location>
</feature>
<evidence type="ECO:0000313" key="2">
    <source>
        <dbReference type="EMBL" id="SOY27817.1"/>
    </source>
</evidence>
<feature type="compositionally biased region" description="Acidic residues" evidence="1">
    <location>
        <begin position="70"/>
        <end position="99"/>
    </location>
</feature>
<organism evidence="2 3">
    <name type="scientific">Acetatifactor muris</name>
    <dbReference type="NCBI Taxonomy" id="879566"/>
    <lineage>
        <taxon>Bacteria</taxon>
        <taxon>Bacillati</taxon>
        <taxon>Bacillota</taxon>
        <taxon>Clostridia</taxon>
        <taxon>Lachnospirales</taxon>
        <taxon>Lachnospiraceae</taxon>
        <taxon>Acetatifactor</taxon>
    </lineage>
</organism>
<dbReference type="AlphaFoldDB" id="A0A2K4ZBI0"/>
<feature type="compositionally biased region" description="Basic and acidic residues" evidence="1">
    <location>
        <begin position="100"/>
        <end position="138"/>
    </location>
</feature>
<proteinExistence type="predicted"/>
<evidence type="ECO:0000256" key="1">
    <source>
        <dbReference type="SAM" id="MobiDB-lite"/>
    </source>
</evidence>
<dbReference type="Proteomes" id="UP000236311">
    <property type="component" value="Unassembled WGS sequence"/>
</dbReference>